<proteinExistence type="predicted"/>
<reference evidence="2 3" key="1">
    <citation type="submission" date="2019-07" db="EMBL/GenBank/DDBJ databases">
        <title>Whole genome shotgun sequence of Novosphingobium sediminis NBRC 106119.</title>
        <authorList>
            <person name="Hosoyama A."/>
            <person name="Uohara A."/>
            <person name="Ohji S."/>
            <person name="Ichikawa N."/>
        </authorList>
    </citation>
    <scope>NUCLEOTIDE SEQUENCE [LARGE SCALE GENOMIC DNA]</scope>
    <source>
        <strain evidence="2 3">NBRC 106119</strain>
    </source>
</reference>
<dbReference type="PROSITE" id="PS51257">
    <property type="entry name" value="PROKAR_LIPOPROTEIN"/>
    <property type="match status" value="1"/>
</dbReference>
<keyword evidence="3" id="KW-1185">Reference proteome</keyword>
<evidence type="ECO:0000256" key="1">
    <source>
        <dbReference type="SAM" id="SignalP"/>
    </source>
</evidence>
<name>A0A512AM39_9SPHN</name>
<dbReference type="RefSeq" id="WP_147160113.1">
    <property type="nucleotide sequence ID" value="NZ_BJYR01000017.1"/>
</dbReference>
<dbReference type="Proteomes" id="UP000321464">
    <property type="component" value="Unassembled WGS sequence"/>
</dbReference>
<organism evidence="2 3">
    <name type="scientific">Novosphingobium sediminis</name>
    <dbReference type="NCBI Taxonomy" id="707214"/>
    <lineage>
        <taxon>Bacteria</taxon>
        <taxon>Pseudomonadati</taxon>
        <taxon>Pseudomonadota</taxon>
        <taxon>Alphaproteobacteria</taxon>
        <taxon>Sphingomonadales</taxon>
        <taxon>Sphingomonadaceae</taxon>
        <taxon>Novosphingobium</taxon>
    </lineage>
</organism>
<evidence type="ECO:0000313" key="2">
    <source>
        <dbReference type="EMBL" id="GEO00783.1"/>
    </source>
</evidence>
<keyword evidence="1" id="KW-0732">Signal</keyword>
<accession>A0A512AM39</accession>
<gene>
    <name evidence="2" type="ORF">NSE01_26150</name>
</gene>
<dbReference type="EMBL" id="BJYR01000017">
    <property type="protein sequence ID" value="GEO00783.1"/>
    <property type="molecule type" value="Genomic_DNA"/>
</dbReference>
<comment type="caution">
    <text evidence="2">The sequence shown here is derived from an EMBL/GenBank/DDBJ whole genome shotgun (WGS) entry which is preliminary data.</text>
</comment>
<dbReference type="AlphaFoldDB" id="A0A512AM39"/>
<feature type="signal peptide" evidence="1">
    <location>
        <begin position="1"/>
        <end position="23"/>
    </location>
</feature>
<sequence>MRLKRAKGVVMAGLLASSGAALACADVGCDPTWSLFGGAQACHNRVVIAPGNDSRVNLLALLRDSAGLGLTGAVAGGGDYPKTEYDETGFGHTFLDWGMVTRAWVPAFDPAAEPPVDAIDGPCGAFRAATPQFADALAANRTLPQAERTALTAARAQLVARCADPKLPAVLPGVAASSAPGKAFLGYLAASDAFYASHYGEAAQGYAGLVGAADPWVAETARYMVARAWLGEALVHSMDEYGFFGGLKAVDKAAAQRGKAALADYLKAYPKGRYADSARGLERRAMWLSGDFAALGERYESVLAAAPKEGEALVDLINETDGKYLSTSDNPNPRGGGLLLLAAADLMAMRVANPDDRYDMGVAGSPLDADVLASQQASFLRAPQLYSFLQANHAFYVAKDYARVLQLIPDDAKRASYTPLAFSRQVLRGQALAAKGDPNEAGFWLELLGGAKALWQRPTVELALAMNWERHGKLAQVFAAGSPITDRMVRDILLTHSAGPALLRRAALDVANPQEQRDTALFTLLYKQLSRGDYAGFRSNQSLARTDAPTDGLWGFGPGTIAPLGVFAKGRTGDGGFACPALIATAATLAANPQDVHARLCLGEFWRLNGFDGFTALDTAPPKGQLGGAANDYPGKPLARGAIYASVISDPRSAPDDRAYALYRAVNCYGPSGYNSCGGEDVPIAARKGWYDRLRREFPKSRWAKKLKYYW</sequence>
<evidence type="ECO:0008006" key="4">
    <source>
        <dbReference type="Google" id="ProtNLM"/>
    </source>
</evidence>
<feature type="chain" id="PRO_5021732715" description="Outer membrane assembly lipoprotein YfiO" evidence="1">
    <location>
        <begin position="24"/>
        <end position="711"/>
    </location>
</feature>
<dbReference type="OrthoDB" id="5583261at2"/>
<protein>
    <recommendedName>
        <fullName evidence="4">Outer membrane assembly lipoprotein YfiO</fullName>
    </recommendedName>
</protein>
<evidence type="ECO:0000313" key="3">
    <source>
        <dbReference type="Proteomes" id="UP000321464"/>
    </source>
</evidence>